<sequence>MSATIPSTALLLPPSPSASSIAFWTPTIASAYARLRGLYIGVSPPLPGALPSPRHKSSSPLIYDLAAARNAEDVDIRIVFLADAAFGPVVSVEQLASGLARVGSGCTMFDPPSAGEEDDAVTLQEVGDGCCWWGFFHLFTAE</sequence>
<gene>
    <name evidence="1" type="ORF">FN846DRAFT_912236</name>
</gene>
<evidence type="ECO:0000313" key="1">
    <source>
        <dbReference type="EMBL" id="KAA8895020.1"/>
    </source>
</evidence>
<dbReference type="EMBL" id="VXIS01000293">
    <property type="protein sequence ID" value="KAA8895020.1"/>
    <property type="molecule type" value="Genomic_DNA"/>
</dbReference>
<dbReference type="Proteomes" id="UP000326924">
    <property type="component" value="Unassembled WGS sequence"/>
</dbReference>
<keyword evidence="2" id="KW-1185">Reference proteome</keyword>
<proteinExistence type="predicted"/>
<accession>A0A5J5EHX7</accession>
<evidence type="ECO:0000313" key="2">
    <source>
        <dbReference type="Proteomes" id="UP000326924"/>
    </source>
</evidence>
<comment type="caution">
    <text evidence="1">The sequence shown here is derived from an EMBL/GenBank/DDBJ whole genome shotgun (WGS) entry which is preliminary data.</text>
</comment>
<protein>
    <submittedName>
        <fullName evidence="1">Uncharacterized protein</fullName>
    </submittedName>
</protein>
<dbReference type="InParanoid" id="A0A5J5EHX7"/>
<dbReference type="AlphaFoldDB" id="A0A5J5EHX7"/>
<name>A0A5J5EHX7_9PEZI</name>
<organism evidence="1 2">
    <name type="scientific">Sphaerosporella brunnea</name>
    <dbReference type="NCBI Taxonomy" id="1250544"/>
    <lineage>
        <taxon>Eukaryota</taxon>
        <taxon>Fungi</taxon>
        <taxon>Dikarya</taxon>
        <taxon>Ascomycota</taxon>
        <taxon>Pezizomycotina</taxon>
        <taxon>Pezizomycetes</taxon>
        <taxon>Pezizales</taxon>
        <taxon>Pyronemataceae</taxon>
        <taxon>Sphaerosporella</taxon>
    </lineage>
</organism>
<reference evidence="1 2" key="1">
    <citation type="submission" date="2019-09" db="EMBL/GenBank/DDBJ databases">
        <title>Draft genome of the ectomycorrhizal ascomycete Sphaerosporella brunnea.</title>
        <authorList>
            <consortium name="DOE Joint Genome Institute"/>
            <person name="Benucci G.M."/>
            <person name="Marozzi G."/>
            <person name="Antonielli L."/>
            <person name="Sanchez S."/>
            <person name="Marco P."/>
            <person name="Wang X."/>
            <person name="Falini L.B."/>
            <person name="Barry K."/>
            <person name="Haridas S."/>
            <person name="Lipzen A."/>
            <person name="Labutti K."/>
            <person name="Grigoriev I.V."/>
            <person name="Murat C."/>
            <person name="Martin F."/>
            <person name="Albertini E."/>
            <person name="Donnini D."/>
            <person name="Bonito G."/>
        </authorList>
    </citation>
    <scope>NUCLEOTIDE SEQUENCE [LARGE SCALE GENOMIC DNA]</scope>
    <source>
        <strain evidence="1 2">Sb_GMNB300</strain>
    </source>
</reference>